<organism evidence="1">
    <name type="scientific">uncultured Sulfurovum sp</name>
    <dbReference type="NCBI Taxonomy" id="269237"/>
    <lineage>
        <taxon>Bacteria</taxon>
        <taxon>Pseudomonadati</taxon>
        <taxon>Campylobacterota</taxon>
        <taxon>Epsilonproteobacteria</taxon>
        <taxon>Campylobacterales</taxon>
        <taxon>Sulfurovaceae</taxon>
        <taxon>Sulfurovum</taxon>
        <taxon>environmental samples</taxon>
    </lineage>
</organism>
<proteinExistence type="predicted"/>
<protein>
    <submittedName>
        <fullName evidence="1">Rubredoxin</fullName>
    </submittedName>
</protein>
<dbReference type="EMBL" id="CACVAS010000036">
    <property type="protein sequence ID" value="CAA6805101.1"/>
    <property type="molecule type" value="Genomic_DNA"/>
</dbReference>
<dbReference type="AlphaFoldDB" id="A0A6S6SJL8"/>
<dbReference type="InterPro" id="IPR004209">
    <property type="entry name" value="FTR_bsu"/>
</dbReference>
<accession>A0A6S6SJL8</accession>
<dbReference type="GO" id="GO:0016730">
    <property type="term" value="F:oxidoreductase activity, acting on iron-sulfur proteins as donors"/>
    <property type="evidence" value="ECO:0007669"/>
    <property type="project" value="InterPro"/>
</dbReference>
<dbReference type="Gene3D" id="3.90.460.10">
    <property type="entry name" value="Ferredoxin thioredoxin reductase catalytic beta subunit"/>
    <property type="match status" value="1"/>
</dbReference>
<dbReference type="Pfam" id="PF02943">
    <property type="entry name" value="FeThRed_B"/>
    <property type="match status" value="1"/>
</dbReference>
<reference evidence="1" key="1">
    <citation type="submission" date="2020-01" db="EMBL/GenBank/DDBJ databases">
        <authorList>
            <person name="Meier V. D."/>
            <person name="Meier V D."/>
        </authorList>
    </citation>
    <scope>NUCLEOTIDE SEQUENCE</scope>
    <source>
        <strain evidence="1">HLG_WM_MAG_01</strain>
    </source>
</reference>
<dbReference type="InterPro" id="IPR036644">
    <property type="entry name" value="FTR_bsu_sf"/>
</dbReference>
<evidence type="ECO:0000313" key="1">
    <source>
        <dbReference type="EMBL" id="CAA6805101.1"/>
    </source>
</evidence>
<name>A0A6S6SJL8_9BACT</name>
<gene>
    <name evidence="1" type="ORF">HELGO_WM2956</name>
</gene>
<dbReference type="SUPFAM" id="SSF57662">
    <property type="entry name" value="Ferredoxin thioredoxin reductase (FTR), catalytic beta chain"/>
    <property type="match status" value="1"/>
</dbReference>
<sequence>MQQIDMNSDAFKAEMEKTEKFTDKVCESKGWVYGPNDDVNEGVSMGLARHKLLYGKRFCPCFMVEPDPDKEGKFKSTDERICPCKPAIEKEIPETGICHCQIFCTPEYKEEQLAKIAEKSN</sequence>